<evidence type="ECO:0008006" key="4">
    <source>
        <dbReference type="Google" id="ProtNLM"/>
    </source>
</evidence>
<evidence type="ECO:0000313" key="3">
    <source>
        <dbReference type="Proteomes" id="UP001597205"/>
    </source>
</evidence>
<organism evidence="2 3">
    <name type="scientific">Sphingobacterium daejeonense</name>
    <dbReference type="NCBI Taxonomy" id="371142"/>
    <lineage>
        <taxon>Bacteria</taxon>
        <taxon>Pseudomonadati</taxon>
        <taxon>Bacteroidota</taxon>
        <taxon>Sphingobacteriia</taxon>
        <taxon>Sphingobacteriales</taxon>
        <taxon>Sphingobacteriaceae</taxon>
        <taxon>Sphingobacterium</taxon>
    </lineage>
</organism>
<protein>
    <recommendedName>
        <fullName evidence="4">Lipocalin-like domain-containing protein</fullName>
    </recommendedName>
</protein>
<feature type="compositionally biased region" description="Acidic residues" evidence="1">
    <location>
        <begin position="154"/>
        <end position="166"/>
    </location>
</feature>
<proteinExistence type="predicted"/>
<evidence type="ECO:0000313" key="2">
    <source>
        <dbReference type="EMBL" id="MFD1165966.1"/>
    </source>
</evidence>
<comment type="caution">
    <text evidence="2">The sequence shown here is derived from an EMBL/GenBank/DDBJ whole genome shotgun (WGS) entry which is preliminary data.</text>
</comment>
<dbReference type="Proteomes" id="UP001597205">
    <property type="component" value="Unassembled WGS sequence"/>
</dbReference>
<dbReference type="RefSeq" id="WP_260031338.1">
    <property type="nucleotide sequence ID" value="NZ_JALXMZ010000013.1"/>
</dbReference>
<accession>A0ABW3RLD1</accession>
<sequence>MRKIKNTLYILVLAIGISSCTKDDVEVVRNPLDTTELIGKWAKIERNITAETVVDETTNLDSIKLLEFTAENSLTVTRGNFCNLSSVHNDSKSGSFEYYSTSTNVNGTMDRIKFELCGNGMPVTLQGDILTLGFGGDASERYKRVSVTPPVDPEVPEEPENPEEPTDPGTGG</sequence>
<feature type="region of interest" description="Disordered" evidence="1">
    <location>
        <begin position="143"/>
        <end position="172"/>
    </location>
</feature>
<keyword evidence="3" id="KW-1185">Reference proteome</keyword>
<evidence type="ECO:0000256" key="1">
    <source>
        <dbReference type="SAM" id="MobiDB-lite"/>
    </source>
</evidence>
<gene>
    <name evidence="2" type="ORF">ACFQ2C_10150</name>
</gene>
<dbReference type="PROSITE" id="PS51257">
    <property type="entry name" value="PROKAR_LIPOPROTEIN"/>
    <property type="match status" value="1"/>
</dbReference>
<name>A0ABW3RLD1_9SPHI</name>
<dbReference type="EMBL" id="JBHTKY010000013">
    <property type="protein sequence ID" value="MFD1165966.1"/>
    <property type="molecule type" value="Genomic_DNA"/>
</dbReference>
<reference evidence="3" key="1">
    <citation type="journal article" date="2019" name="Int. J. Syst. Evol. Microbiol.">
        <title>The Global Catalogue of Microorganisms (GCM) 10K type strain sequencing project: providing services to taxonomists for standard genome sequencing and annotation.</title>
        <authorList>
            <consortium name="The Broad Institute Genomics Platform"/>
            <consortium name="The Broad Institute Genome Sequencing Center for Infectious Disease"/>
            <person name="Wu L."/>
            <person name="Ma J."/>
        </authorList>
    </citation>
    <scope>NUCLEOTIDE SEQUENCE [LARGE SCALE GENOMIC DNA]</scope>
    <source>
        <strain evidence="3">CCUG 52468</strain>
    </source>
</reference>